<reference evidence="2" key="5">
    <citation type="journal article" date="2021" name="G3 (Bethesda)">
        <title>Aegilops tauschii genome assembly Aet v5.0 features greater sequence contiguity and improved annotation.</title>
        <authorList>
            <person name="Wang L."/>
            <person name="Zhu T."/>
            <person name="Rodriguez J.C."/>
            <person name="Deal K.R."/>
            <person name="Dubcovsky J."/>
            <person name="McGuire P.E."/>
            <person name="Lux T."/>
            <person name="Spannagl M."/>
            <person name="Mayer K.F.X."/>
            <person name="Baldrich P."/>
            <person name="Meyers B.C."/>
            <person name="Huo N."/>
            <person name="Gu Y.Q."/>
            <person name="Zhou H."/>
            <person name="Devos K.M."/>
            <person name="Bennetzen J.L."/>
            <person name="Unver T."/>
            <person name="Budak H."/>
            <person name="Gulick P.J."/>
            <person name="Galiba G."/>
            <person name="Kalapos B."/>
            <person name="Nelson D.R."/>
            <person name="Li P."/>
            <person name="You F.M."/>
            <person name="Luo M.C."/>
            <person name="Dvorak J."/>
        </authorList>
    </citation>
    <scope>NUCLEOTIDE SEQUENCE [LARGE SCALE GENOMIC DNA]</scope>
    <source>
        <strain evidence="2">cv. AL8/78</strain>
    </source>
</reference>
<reference evidence="3" key="2">
    <citation type="journal article" date="2017" name="Nat. Plants">
        <title>The Aegilops tauschii genome reveals multiple impacts of transposons.</title>
        <authorList>
            <person name="Zhao G."/>
            <person name="Zou C."/>
            <person name="Li K."/>
            <person name="Wang K."/>
            <person name="Li T."/>
            <person name="Gao L."/>
            <person name="Zhang X."/>
            <person name="Wang H."/>
            <person name="Yang Z."/>
            <person name="Liu X."/>
            <person name="Jiang W."/>
            <person name="Mao L."/>
            <person name="Kong X."/>
            <person name="Jiao Y."/>
            <person name="Jia J."/>
        </authorList>
    </citation>
    <scope>NUCLEOTIDE SEQUENCE [LARGE SCALE GENOMIC DNA]</scope>
    <source>
        <strain evidence="3">cv. AL8/78</strain>
    </source>
</reference>
<evidence type="ECO:0008006" key="4">
    <source>
        <dbReference type="Google" id="ProtNLM"/>
    </source>
</evidence>
<feature type="transmembrane region" description="Helical" evidence="1">
    <location>
        <begin position="6"/>
        <end position="26"/>
    </location>
</feature>
<dbReference type="Proteomes" id="UP000015105">
    <property type="component" value="Chromosome 5D"/>
</dbReference>
<protein>
    <recommendedName>
        <fullName evidence="4">Anaphase-promoting complex subunit 4 WD40 domain-containing protein</fullName>
    </recommendedName>
</protein>
<dbReference type="PANTHER" id="PTHR19847">
    <property type="entry name" value="DDB1- AND CUL4-ASSOCIATED FACTOR 11"/>
    <property type="match status" value="1"/>
</dbReference>
<dbReference type="InterPro" id="IPR051859">
    <property type="entry name" value="DCAF"/>
</dbReference>
<accession>A0A453MBG6</accession>
<reference evidence="2" key="4">
    <citation type="submission" date="2019-03" db="UniProtKB">
        <authorList>
            <consortium name="EnsemblPlants"/>
        </authorList>
    </citation>
    <scope>IDENTIFICATION</scope>
</reference>
<name>A0A453MBG6_AEGTS</name>
<dbReference type="GO" id="GO:0080008">
    <property type="term" value="C:Cul4-RING E3 ubiquitin ligase complex"/>
    <property type="evidence" value="ECO:0007669"/>
    <property type="project" value="TreeGrafter"/>
</dbReference>
<keyword evidence="1" id="KW-1133">Transmembrane helix</keyword>
<keyword evidence="1" id="KW-0812">Transmembrane</keyword>
<reference evidence="3" key="1">
    <citation type="journal article" date="2014" name="Science">
        <title>Ancient hybridizations among the ancestral genomes of bread wheat.</title>
        <authorList>
            <consortium name="International Wheat Genome Sequencing Consortium,"/>
            <person name="Marcussen T."/>
            <person name="Sandve S.R."/>
            <person name="Heier L."/>
            <person name="Spannagl M."/>
            <person name="Pfeifer M."/>
            <person name="Jakobsen K.S."/>
            <person name="Wulff B.B."/>
            <person name="Steuernagel B."/>
            <person name="Mayer K.F."/>
            <person name="Olsen O.A."/>
        </authorList>
    </citation>
    <scope>NUCLEOTIDE SEQUENCE [LARGE SCALE GENOMIC DNA]</scope>
    <source>
        <strain evidence="3">cv. AL8/78</strain>
    </source>
</reference>
<organism evidence="2 3">
    <name type="scientific">Aegilops tauschii subsp. strangulata</name>
    <name type="common">Goatgrass</name>
    <dbReference type="NCBI Taxonomy" id="200361"/>
    <lineage>
        <taxon>Eukaryota</taxon>
        <taxon>Viridiplantae</taxon>
        <taxon>Streptophyta</taxon>
        <taxon>Embryophyta</taxon>
        <taxon>Tracheophyta</taxon>
        <taxon>Spermatophyta</taxon>
        <taxon>Magnoliopsida</taxon>
        <taxon>Liliopsida</taxon>
        <taxon>Poales</taxon>
        <taxon>Poaceae</taxon>
        <taxon>BOP clade</taxon>
        <taxon>Pooideae</taxon>
        <taxon>Triticodae</taxon>
        <taxon>Triticeae</taxon>
        <taxon>Triticinae</taxon>
        <taxon>Aegilops</taxon>
    </lineage>
</organism>
<reference evidence="2" key="3">
    <citation type="journal article" date="2017" name="Nature">
        <title>Genome sequence of the progenitor of the wheat D genome Aegilops tauschii.</title>
        <authorList>
            <person name="Luo M.C."/>
            <person name="Gu Y.Q."/>
            <person name="Puiu D."/>
            <person name="Wang H."/>
            <person name="Twardziok S.O."/>
            <person name="Deal K.R."/>
            <person name="Huo N."/>
            <person name="Zhu T."/>
            <person name="Wang L."/>
            <person name="Wang Y."/>
            <person name="McGuire P.E."/>
            <person name="Liu S."/>
            <person name="Long H."/>
            <person name="Ramasamy R.K."/>
            <person name="Rodriguez J.C."/>
            <person name="Van S.L."/>
            <person name="Yuan L."/>
            <person name="Wang Z."/>
            <person name="Xia Z."/>
            <person name="Xiao L."/>
            <person name="Anderson O.D."/>
            <person name="Ouyang S."/>
            <person name="Liang Y."/>
            <person name="Zimin A.V."/>
            <person name="Pertea G."/>
            <person name="Qi P."/>
            <person name="Bennetzen J.L."/>
            <person name="Dai X."/>
            <person name="Dawson M.W."/>
            <person name="Muller H.G."/>
            <person name="Kugler K."/>
            <person name="Rivarola-Duarte L."/>
            <person name="Spannagl M."/>
            <person name="Mayer K.F.X."/>
            <person name="Lu F.H."/>
            <person name="Bevan M.W."/>
            <person name="Leroy P."/>
            <person name="Li P."/>
            <person name="You F.M."/>
            <person name="Sun Q."/>
            <person name="Liu Z."/>
            <person name="Lyons E."/>
            <person name="Wicker T."/>
            <person name="Salzberg S.L."/>
            <person name="Devos K.M."/>
            <person name="Dvorak J."/>
        </authorList>
    </citation>
    <scope>NUCLEOTIDE SEQUENCE [LARGE SCALE GENOMIC DNA]</scope>
    <source>
        <strain evidence="2">cv. AL8/78</strain>
    </source>
</reference>
<evidence type="ECO:0000313" key="3">
    <source>
        <dbReference type="Proteomes" id="UP000015105"/>
    </source>
</evidence>
<dbReference type="Gramene" id="AET5Gv21130300.10">
    <property type="protein sequence ID" value="AET5Gv21130300.10"/>
    <property type="gene ID" value="AET5Gv21130300"/>
</dbReference>
<keyword evidence="1" id="KW-0472">Membrane</keyword>
<dbReference type="GO" id="GO:0043161">
    <property type="term" value="P:proteasome-mediated ubiquitin-dependent protein catabolic process"/>
    <property type="evidence" value="ECO:0007669"/>
    <property type="project" value="TreeGrafter"/>
</dbReference>
<evidence type="ECO:0000313" key="2">
    <source>
        <dbReference type="EnsemblPlants" id="AET5Gv21130300.10"/>
    </source>
</evidence>
<evidence type="ECO:0000256" key="1">
    <source>
        <dbReference type="SAM" id="Phobius"/>
    </source>
</evidence>
<proteinExistence type="predicted"/>
<dbReference type="AlphaFoldDB" id="A0A453MBG6"/>
<dbReference type="PANTHER" id="PTHR19847:SF16">
    <property type="entry name" value="LEC14B HOMOLOG"/>
    <property type="match status" value="1"/>
</dbReference>
<keyword evidence="3" id="KW-1185">Reference proteome</keyword>
<sequence>LIPIILTSSFHNILFSLQVFILFIIMQDIHEGLNFSAAEDESSFGIFSIKFSKDGRELVGNSNESICIYDLGANKVTERIHAHVV</sequence>
<dbReference type="EnsemblPlants" id="AET5Gv21130300.10">
    <property type="protein sequence ID" value="AET5Gv21130300.10"/>
    <property type="gene ID" value="AET5Gv21130300"/>
</dbReference>